<organism evidence="1 2">
    <name type="scientific">Peronospora belbahrii</name>
    <dbReference type="NCBI Taxonomy" id="622444"/>
    <lineage>
        <taxon>Eukaryota</taxon>
        <taxon>Sar</taxon>
        <taxon>Stramenopiles</taxon>
        <taxon>Oomycota</taxon>
        <taxon>Peronosporomycetes</taxon>
        <taxon>Peronosporales</taxon>
        <taxon>Peronosporaceae</taxon>
        <taxon>Peronospora</taxon>
    </lineage>
</organism>
<name>A0AAU9KZ46_9STRA</name>
<reference evidence="1" key="1">
    <citation type="submission" date="2021-11" db="EMBL/GenBank/DDBJ databases">
        <authorList>
            <person name="Islam A."/>
            <person name="Islam S."/>
            <person name="Flora M.S."/>
            <person name="Rahman M."/>
            <person name="Ziaur R.M."/>
            <person name="Epstein J.H."/>
            <person name="Hassan M."/>
            <person name="Klassen M."/>
            <person name="Woodard K."/>
            <person name="Webb A."/>
            <person name="Webby R.J."/>
            <person name="El Zowalaty M.E."/>
        </authorList>
    </citation>
    <scope>NUCLEOTIDE SEQUENCE</scope>
    <source>
        <strain evidence="1">Pbs3</strain>
    </source>
</reference>
<gene>
    <name evidence="1" type="ORF">PBS003_LOCUS5318</name>
</gene>
<sequence>MIVCSAYEARKNAMSEPHGMSQYYFPKVFDREKVPHYVAGYHQTTFSYPMNQINFKTNFASLTSCLNRASSIPEAL</sequence>
<protein>
    <submittedName>
        <fullName evidence="1">Uncharacterized protein</fullName>
    </submittedName>
</protein>
<dbReference type="EMBL" id="CAKKTJ010000262">
    <property type="protein sequence ID" value="CAH0478628.1"/>
    <property type="molecule type" value="Genomic_DNA"/>
</dbReference>
<comment type="caution">
    <text evidence="1">The sequence shown here is derived from an EMBL/GenBank/DDBJ whole genome shotgun (WGS) entry which is preliminary data.</text>
</comment>
<accession>A0AAU9KZ46</accession>
<proteinExistence type="predicted"/>
<evidence type="ECO:0000313" key="2">
    <source>
        <dbReference type="Proteomes" id="UP001160483"/>
    </source>
</evidence>
<dbReference type="Proteomes" id="UP001160483">
    <property type="component" value="Unassembled WGS sequence"/>
</dbReference>
<dbReference type="AlphaFoldDB" id="A0AAU9KZ46"/>
<evidence type="ECO:0000313" key="1">
    <source>
        <dbReference type="EMBL" id="CAH0478628.1"/>
    </source>
</evidence>